<keyword evidence="4 8" id="KW-0812">Transmembrane</keyword>
<dbReference type="InterPro" id="IPR011620">
    <property type="entry name" value="Sig_transdc_His_kinase_LytS_TM"/>
</dbReference>
<feature type="transmembrane region" description="Helical" evidence="8">
    <location>
        <begin position="96"/>
        <end position="120"/>
    </location>
</feature>
<organism evidence="10 11">
    <name type="scientific">Yoonia rhodophyticola</name>
    <dbReference type="NCBI Taxonomy" id="3137370"/>
    <lineage>
        <taxon>Bacteria</taxon>
        <taxon>Pseudomonadati</taxon>
        <taxon>Pseudomonadota</taxon>
        <taxon>Alphaproteobacteria</taxon>
        <taxon>Rhodobacterales</taxon>
        <taxon>Paracoccaceae</taxon>
        <taxon>Yoonia</taxon>
    </lineage>
</organism>
<keyword evidence="5 8" id="KW-1133">Transmembrane helix</keyword>
<dbReference type="InterPro" id="IPR043128">
    <property type="entry name" value="Rev_trsase/Diguanyl_cyclase"/>
</dbReference>
<reference evidence="10" key="1">
    <citation type="submission" date="2024-08" db="EMBL/GenBank/DDBJ databases">
        <title>Phylogenomic analyses of a clade within the roseobacter group suggest taxonomic reassignments of species of the genera Aestuariivita, Citreicella, Loktanella, Nautella, Pelagibaca, Ruegeria, Thalassobius, Thiobacimonas and Tropicibacter, and the proposal o.</title>
        <authorList>
            <person name="Jeon C.O."/>
        </authorList>
    </citation>
    <scope>NUCLEOTIDE SEQUENCE</scope>
    <source>
        <strain evidence="10">SS1-5</strain>
    </source>
</reference>
<evidence type="ECO:0000256" key="8">
    <source>
        <dbReference type="SAM" id="Phobius"/>
    </source>
</evidence>
<dbReference type="EMBL" id="CP151767">
    <property type="protein sequence ID" value="WZU68649.2"/>
    <property type="molecule type" value="Genomic_DNA"/>
</dbReference>
<dbReference type="Gene3D" id="3.30.70.270">
    <property type="match status" value="1"/>
</dbReference>
<keyword evidence="10" id="KW-0548">Nucleotidyltransferase</keyword>
<dbReference type="SMART" id="SM00267">
    <property type="entry name" value="GGDEF"/>
    <property type="match status" value="1"/>
</dbReference>
<dbReference type="InterPro" id="IPR000160">
    <property type="entry name" value="GGDEF_dom"/>
</dbReference>
<dbReference type="GO" id="GO:0000155">
    <property type="term" value="F:phosphorelay sensor kinase activity"/>
    <property type="evidence" value="ECO:0007669"/>
    <property type="project" value="InterPro"/>
</dbReference>
<dbReference type="AlphaFoldDB" id="A0AAN0MC81"/>
<dbReference type="EC" id="2.7.7.65" evidence="2"/>
<dbReference type="PROSITE" id="PS50887">
    <property type="entry name" value="GGDEF"/>
    <property type="match status" value="1"/>
</dbReference>
<evidence type="ECO:0000256" key="1">
    <source>
        <dbReference type="ARBA" id="ARBA00004651"/>
    </source>
</evidence>
<protein>
    <recommendedName>
        <fullName evidence="2">diguanylate cyclase</fullName>
        <ecNumber evidence="2">2.7.7.65</ecNumber>
    </recommendedName>
</protein>
<evidence type="ECO:0000256" key="6">
    <source>
        <dbReference type="ARBA" id="ARBA00023136"/>
    </source>
</evidence>
<comment type="subcellular location">
    <subcellularLocation>
        <location evidence="1">Cell membrane</location>
        <topology evidence="1">Multi-pass membrane protein</topology>
    </subcellularLocation>
</comment>
<sequence>MALLKTILGFAEPIGLAILLVYAYGFVRRSVGSYRQVCMMMGLVFGLTSLAGMMSPVEMSEGIFVDMRNLFIGVAAAFFGVIAGVITLVMAATARFYMGGIGVLPGIMGMGVAVVAGLTWKVWVRPRLTGKAMPYLVLGLMISAHLAVAFVLPAAMRNKFLIELAPILLVANLVGALLLGKLIRREEILADETIRLLSAAQRDHLTGLLNREAALTRYEALSISARPDTGLAMLCIDVDSFKAINDTHGHLRGDQVLVEIAERMNALLRPTDMFARMSGDEFLIVVTDLTREQASAIADRCQKSVSETPAMCDGAQIDLSVSIGCTWAEEKPAFAELRDCADQALYNAKERGRNCVAHRALPVTQGLSVARPAVA</sequence>
<evidence type="ECO:0000256" key="3">
    <source>
        <dbReference type="ARBA" id="ARBA00022475"/>
    </source>
</evidence>
<dbReference type="KEGG" id="yrh:AABB31_07150"/>
<evidence type="ECO:0000313" key="10">
    <source>
        <dbReference type="EMBL" id="WZU68649.2"/>
    </source>
</evidence>
<dbReference type="GO" id="GO:0005886">
    <property type="term" value="C:plasma membrane"/>
    <property type="evidence" value="ECO:0007669"/>
    <property type="project" value="UniProtKB-SubCell"/>
</dbReference>
<evidence type="ECO:0000256" key="7">
    <source>
        <dbReference type="ARBA" id="ARBA00034247"/>
    </source>
</evidence>
<dbReference type="Pfam" id="PF00990">
    <property type="entry name" value="GGDEF"/>
    <property type="match status" value="1"/>
</dbReference>
<dbReference type="GO" id="GO:0052621">
    <property type="term" value="F:diguanylate cyclase activity"/>
    <property type="evidence" value="ECO:0007669"/>
    <property type="project" value="UniProtKB-EC"/>
</dbReference>
<evidence type="ECO:0000256" key="2">
    <source>
        <dbReference type="ARBA" id="ARBA00012528"/>
    </source>
</evidence>
<dbReference type="RefSeq" id="WP_373634776.1">
    <property type="nucleotide sequence ID" value="NZ_CP151767.2"/>
</dbReference>
<dbReference type="Proteomes" id="UP001470809">
    <property type="component" value="Chromosome"/>
</dbReference>
<comment type="catalytic activity">
    <reaction evidence="7">
        <text>2 GTP = 3',3'-c-di-GMP + 2 diphosphate</text>
        <dbReference type="Rhea" id="RHEA:24898"/>
        <dbReference type="ChEBI" id="CHEBI:33019"/>
        <dbReference type="ChEBI" id="CHEBI:37565"/>
        <dbReference type="ChEBI" id="CHEBI:58805"/>
        <dbReference type="EC" id="2.7.7.65"/>
    </reaction>
</comment>
<feature type="transmembrane region" description="Helical" evidence="8">
    <location>
        <begin position="33"/>
        <end position="57"/>
    </location>
</feature>
<dbReference type="NCBIfam" id="TIGR00254">
    <property type="entry name" value="GGDEF"/>
    <property type="match status" value="1"/>
</dbReference>
<evidence type="ECO:0000313" key="11">
    <source>
        <dbReference type="Proteomes" id="UP001470809"/>
    </source>
</evidence>
<evidence type="ECO:0000256" key="5">
    <source>
        <dbReference type="ARBA" id="ARBA00022989"/>
    </source>
</evidence>
<dbReference type="InterPro" id="IPR029787">
    <property type="entry name" value="Nucleotide_cyclase"/>
</dbReference>
<dbReference type="InterPro" id="IPR050469">
    <property type="entry name" value="Diguanylate_Cyclase"/>
</dbReference>
<feature type="transmembrane region" description="Helical" evidence="8">
    <location>
        <begin position="132"/>
        <end position="154"/>
    </location>
</feature>
<dbReference type="PANTHER" id="PTHR45138">
    <property type="entry name" value="REGULATORY COMPONENTS OF SENSORY TRANSDUCTION SYSTEM"/>
    <property type="match status" value="1"/>
</dbReference>
<dbReference type="GO" id="GO:0071555">
    <property type="term" value="P:cell wall organization"/>
    <property type="evidence" value="ECO:0007669"/>
    <property type="project" value="InterPro"/>
</dbReference>
<keyword evidence="3" id="KW-1003">Cell membrane</keyword>
<gene>
    <name evidence="10" type="ORF">AABB31_07150</name>
</gene>
<proteinExistence type="predicted"/>
<keyword evidence="10" id="KW-0808">Transferase</keyword>
<feature type="transmembrane region" description="Helical" evidence="8">
    <location>
        <begin position="69"/>
        <end position="90"/>
    </location>
</feature>
<evidence type="ECO:0000256" key="4">
    <source>
        <dbReference type="ARBA" id="ARBA00022692"/>
    </source>
</evidence>
<feature type="domain" description="GGDEF" evidence="9">
    <location>
        <begin position="229"/>
        <end position="361"/>
    </location>
</feature>
<dbReference type="SUPFAM" id="SSF55073">
    <property type="entry name" value="Nucleotide cyclase"/>
    <property type="match status" value="1"/>
</dbReference>
<dbReference type="Pfam" id="PF07694">
    <property type="entry name" value="5TM-5TMR_LYT"/>
    <property type="match status" value="1"/>
</dbReference>
<evidence type="ECO:0000259" key="9">
    <source>
        <dbReference type="PROSITE" id="PS50887"/>
    </source>
</evidence>
<feature type="transmembrane region" description="Helical" evidence="8">
    <location>
        <begin position="7"/>
        <end position="27"/>
    </location>
</feature>
<accession>A0AAN0MC81</accession>
<name>A0AAN0MC81_9RHOB</name>
<keyword evidence="6 8" id="KW-0472">Membrane</keyword>
<dbReference type="CDD" id="cd01949">
    <property type="entry name" value="GGDEF"/>
    <property type="match status" value="1"/>
</dbReference>
<keyword evidence="11" id="KW-1185">Reference proteome</keyword>
<feature type="transmembrane region" description="Helical" evidence="8">
    <location>
        <begin position="160"/>
        <end position="179"/>
    </location>
</feature>
<dbReference type="PANTHER" id="PTHR45138:SF9">
    <property type="entry name" value="DIGUANYLATE CYCLASE DGCM-RELATED"/>
    <property type="match status" value="1"/>
</dbReference>